<reference evidence="6 7" key="1">
    <citation type="submission" date="2019-07" db="EMBL/GenBank/DDBJ databases">
        <authorList>
            <person name="Kim J."/>
        </authorList>
    </citation>
    <scope>NUCLEOTIDE SEQUENCE [LARGE SCALE GENOMIC DNA]</scope>
    <source>
        <strain evidence="6 7">MJ1a</strain>
    </source>
</reference>
<comment type="caution">
    <text evidence="6">The sequence shown here is derived from an EMBL/GenBank/DDBJ whole genome shotgun (WGS) entry which is preliminary data.</text>
</comment>
<dbReference type="InterPro" id="IPR050482">
    <property type="entry name" value="Sensor_HK_TwoCompSys"/>
</dbReference>
<keyword evidence="4" id="KW-0812">Transmembrane</keyword>
<feature type="domain" description="Histidine kinase" evidence="5">
    <location>
        <begin position="55"/>
        <end position="246"/>
    </location>
</feature>
<keyword evidence="1" id="KW-0808">Transferase</keyword>
<dbReference type="InterPro" id="IPR011712">
    <property type="entry name" value="Sig_transdc_His_kin_sub3_dim/P"/>
</dbReference>
<dbReference type="GO" id="GO:0000155">
    <property type="term" value="F:phosphorelay sensor kinase activity"/>
    <property type="evidence" value="ECO:0007669"/>
    <property type="project" value="InterPro"/>
</dbReference>
<gene>
    <name evidence="6" type="ORF">FPZ42_06585</name>
</gene>
<dbReference type="GO" id="GO:0046983">
    <property type="term" value="F:protein dimerization activity"/>
    <property type="evidence" value="ECO:0007669"/>
    <property type="project" value="InterPro"/>
</dbReference>
<dbReference type="PROSITE" id="PS50109">
    <property type="entry name" value="HIS_KIN"/>
    <property type="match status" value="1"/>
</dbReference>
<dbReference type="Pfam" id="PF02518">
    <property type="entry name" value="HATPase_c"/>
    <property type="match status" value="1"/>
</dbReference>
<accession>A0A563U5R8</accession>
<keyword evidence="4" id="KW-0472">Membrane</keyword>
<evidence type="ECO:0000256" key="4">
    <source>
        <dbReference type="SAM" id="Phobius"/>
    </source>
</evidence>
<dbReference type="EMBL" id="VOEI01000002">
    <property type="protein sequence ID" value="TWR26701.1"/>
    <property type="molecule type" value="Genomic_DNA"/>
</dbReference>
<dbReference type="Proteomes" id="UP000318010">
    <property type="component" value="Unassembled WGS sequence"/>
</dbReference>
<dbReference type="Gene3D" id="1.20.5.1930">
    <property type="match status" value="1"/>
</dbReference>
<dbReference type="InterPro" id="IPR036890">
    <property type="entry name" value="HATPase_C_sf"/>
</dbReference>
<proteinExistence type="predicted"/>
<organism evidence="6 7">
    <name type="scientific">Mucilaginibacter achroorhodeus</name>
    <dbReference type="NCBI Taxonomy" id="2599294"/>
    <lineage>
        <taxon>Bacteria</taxon>
        <taxon>Pseudomonadati</taxon>
        <taxon>Bacteroidota</taxon>
        <taxon>Sphingobacteriia</taxon>
        <taxon>Sphingobacteriales</taxon>
        <taxon>Sphingobacteriaceae</taxon>
        <taxon>Mucilaginibacter</taxon>
    </lineage>
</organism>
<name>A0A563U5R8_9SPHI</name>
<dbReference type="RefSeq" id="WP_146269706.1">
    <property type="nucleotide sequence ID" value="NZ_VOEI01000002.1"/>
</dbReference>
<keyword evidence="4" id="KW-1133">Transmembrane helix</keyword>
<evidence type="ECO:0000256" key="1">
    <source>
        <dbReference type="ARBA" id="ARBA00022679"/>
    </source>
</evidence>
<keyword evidence="3" id="KW-0902">Two-component regulatory system</keyword>
<evidence type="ECO:0000256" key="3">
    <source>
        <dbReference type="ARBA" id="ARBA00023012"/>
    </source>
</evidence>
<dbReference type="Gene3D" id="3.30.565.10">
    <property type="entry name" value="Histidine kinase-like ATPase, C-terminal domain"/>
    <property type="match status" value="1"/>
</dbReference>
<evidence type="ECO:0000259" key="5">
    <source>
        <dbReference type="PROSITE" id="PS50109"/>
    </source>
</evidence>
<dbReference type="SUPFAM" id="SSF55874">
    <property type="entry name" value="ATPase domain of HSP90 chaperone/DNA topoisomerase II/histidine kinase"/>
    <property type="match status" value="1"/>
</dbReference>
<dbReference type="AlphaFoldDB" id="A0A563U5R8"/>
<evidence type="ECO:0000313" key="7">
    <source>
        <dbReference type="Proteomes" id="UP000318010"/>
    </source>
</evidence>
<dbReference type="OrthoDB" id="5401121at2"/>
<dbReference type="InterPro" id="IPR005467">
    <property type="entry name" value="His_kinase_dom"/>
</dbReference>
<dbReference type="SMART" id="SM00387">
    <property type="entry name" value="HATPase_c"/>
    <property type="match status" value="1"/>
</dbReference>
<evidence type="ECO:0000256" key="2">
    <source>
        <dbReference type="ARBA" id="ARBA00022777"/>
    </source>
</evidence>
<protein>
    <submittedName>
        <fullName evidence="6">Sensor histidine kinase</fullName>
    </submittedName>
</protein>
<feature type="transmembrane region" description="Helical" evidence="4">
    <location>
        <begin position="6"/>
        <end position="28"/>
    </location>
</feature>
<dbReference type="Pfam" id="PF07730">
    <property type="entry name" value="HisKA_3"/>
    <property type="match status" value="1"/>
</dbReference>
<dbReference type="GO" id="GO:0016020">
    <property type="term" value="C:membrane"/>
    <property type="evidence" value="ECO:0007669"/>
    <property type="project" value="InterPro"/>
</dbReference>
<keyword evidence="7" id="KW-1185">Reference proteome</keyword>
<dbReference type="InterPro" id="IPR003594">
    <property type="entry name" value="HATPase_dom"/>
</dbReference>
<evidence type="ECO:0000313" key="6">
    <source>
        <dbReference type="EMBL" id="TWR26701.1"/>
    </source>
</evidence>
<dbReference type="PANTHER" id="PTHR24421">
    <property type="entry name" value="NITRATE/NITRITE SENSOR PROTEIN NARX-RELATED"/>
    <property type="match status" value="1"/>
</dbReference>
<sequence length="246" mass="27795">MEDKLFYTVVSTSVIIALIIMFFVISVIRYHRRYIRLQKDMIRAEITMQELERKRIANDLHDSLGPLLSSVKLYMQSIENISADNRALLNIANSHIDETITGLRQISYNLSPESLSRNGLVKAIEEYLFRINSSKVIEIDFDAKKDIKLPENIEIHLFRIIQEVVNNTMKHAQATSLRLIIAVVGNQVTVMSIDNGIGFNPNEMGKMARGLGLSSIRSRCEILNASLTITSAIDQGCNYVIKVPLS</sequence>
<dbReference type="CDD" id="cd16917">
    <property type="entry name" value="HATPase_UhpB-NarQ-NarX-like"/>
    <property type="match status" value="1"/>
</dbReference>
<keyword evidence="2 6" id="KW-0418">Kinase</keyword>